<dbReference type="AlphaFoldDB" id="A0A8J2TWU6"/>
<evidence type="ECO:0000256" key="1">
    <source>
        <dbReference type="ARBA" id="ARBA00023015"/>
    </source>
</evidence>
<gene>
    <name evidence="6" type="primary">lacI</name>
    <name evidence="6" type="ORF">GCM10011333_11010</name>
</gene>
<evidence type="ECO:0000256" key="2">
    <source>
        <dbReference type="ARBA" id="ARBA00023125"/>
    </source>
</evidence>
<dbReference type="Pfam" id="PF00356">
    <property type="entry name" value="LacI"/>
    <property type="match status" value="1"/>
</dbReference>
<dbReference type="CDD" id="cd06267">
    <property type="entry name" value="PBP1_LacI_sugar_binding-like"/>
    <property type="match status" value="1"/>
</dbReference>
<evidence type="ECO:0000313" key="7">
    <source>
        <dbReference type="Proteomes" id="UP000616114"/>
    </source>
</evidence>
<reference evidence="6" key="2">
    <citation type="submission" date="2020-09" db="EMBL/GenBank/DDBJ databases">
        <authorList>
            <person name="Sun Q."/>
            <person name="Zhou Y."/>
        </authorList>
    </citation>
    <scope>NUCLEOTIDE SEQUENCE</scope>
    <source>
        <strain evidence="6">CGMCC 1.12785</strain>
    </source>
</reference>
<dbReference type="GO" id="GO:0000976">
    <property type="term" value="F:transcription cis-regulatory region binding"/>
    <property type="evidence" value="ECO:0007669"/>
    <property type="project" value="TreeGrafter"/>
</dbReference>
<comment type="caution">
    <text evidence="6">The sequence shown here is derived from an EMBL/GenBank/DDBJ whole genome shotgun (WGS) entry which is preliminary data.</text>
</comment>
<dbReference type="InterPro" id="IPR010982">
    <property type="entry name" value="Lambda_DNA-bd_dom_sf"/>
</dbReference>
<dbReference type="PANTHER" id="PTHR30146">
    <property type="entry name" value="LACI-RELATED TRANSCRIPTIONAL REPRESSOR"/>
    <property type="match status" value="1"/>
</dbReference>
<dbReference type="InterPro" id="IPR046335">
    <property type="entry name" value="LacI/GalR-like_sensor"/>
</dbReference>
<evidence type="ECO:0000256" key="4">
    <source>
        <dbReference type="SAM" id="MobiDB-lite"/>
    </source>
</evidence>
<dbReference type="PANTHER" id="PTHR30146:SF153">
    <property type="entry name" value="LACTOSE OPERON REPRESSOR"/>
    <property type="match status" value="1"/>
</dbReference>
<keyword evidence="7" id="KW-1185">Reference proteome</keyword>
<organism evidence="6 7">
    <name type="scientific">Sediminivirga luteola</name>
    <dbReference type="NCBI Taxonomy" id="1774748"/>
    <lineage>
        <taxon>Bacteria</taxon>
        <taxon>Bacillati</taxon>
        <taxon>Actinomycetota</taxon>
        <taxon>Actinomycetes</taxon>
        <taxon>Micrococcales</taxon>
        <taxon>Brevibacteriaceae</taxon>
        <taxon>Sediminivirga</taxon>
    </lineage>
</organism>
<protein>
    <submittedName>
        <fullName evidence="6">LacI family transcriptional regulator</fullName>
    </submittedName>
</protein>
<dbReference type="SMART" id="SM00354">
    <property type="entry name" value="HTH_LACI"/>
    <property type="match status" value="1"/>
</dbReference>
<accession>A0A8J2TWU6</accession>
<dbReference type="Gene3D" id="1.10.260.40">
    <property type="entry name" value="lambda repressor-like DNA-binding domains"/>
    <property type="match status" value="1"/>
</dbReference>
<sequence>MQDIADRVGVSRQLVSIVLRDADGASDSTRRRVLDAARELGYHPDESARLLRRSRSGQLGVLFTMRQPFEVDLVDALYEQAGRLGYRLVLSTMGRTRSQEVALGELMRQRIEGLIVLAAEAGAGTIAGLPAGIPTVLLGGLEASPARGEPYDRIRVDNAAGIAQAVGHLVGLGHRRIAYIGPDEGPNAAERLAGYQDAMDRHGRTGDAEVVPSPLTEEGGYAAAQRLLARTDRPTAVVCVNDRCAFGVLETFVRGGLRVPEDVSVIGFDDSTVARLPFVDLTSVHPDPERMAALAVEAVHRRIEAAEDAAAGPSGGAAEGPMPDESRDGGSVRAVAGHAPGPPGHLVPAHLVVRGSTGPPRRGPEQ</sequence>
<reference evidence="6" key="1">
    <citation type="journal article" date="2014" name="Int. J. Syst. Evol. Microbiol.">
        <title>Complete genome sequence of Corynebacterium casei LMG S-19264T (=DSM 44701T), isolated from a smear-ripened cheese.</title>
        <authorList>
            <consortium name="US DOE Joint Genome Institute (JGI-PGF)"/>
            <person name="Walter F."/>
            <person name="Albersmeier A."/>
            <person name="Kalinowski J."/>
            <person name="Ruckert C."/>
        </authorList>
    </citation>
    <scope>NUCLEOTIDE SEQUENCE</scope>
    <source>
        <strain evidence="6">CGMCC 1.12785</strain>
    </source>
</reference>
<dbReference type="Gene3D" id="3.40.50.2300">
    <property type="match status" value="2"/>
</dbReference>
<dbReference type="SUPFAM" id="SSF47413">
    <property type="entry name" value="lambda repressor-like DNA-binding domains"/>
    <property type="match status" value="1"/>
</dbReference>
<dbReference type="InterPro" id="IPR028082">
    <property type="entry name" value="Peripla_BP_I"/>
</dbReference>
<dbReference type="GO" id="GO:0003700">
    <property type="term" value="F:DNA-binding transcription factor activity"/>
    <property type="evidence" value="ECO:0007669"/>
    <property type="project" value="TreeGrafter"/>
</dbReference>
<name>A0A8J2TWU6_9MICO</name>
<feature type="region of interest" description="Disordered" evidence="4">
    <location>
        <begin position="307"/>
        <end position="366"/>
    </location>
</feature>
<dbReference type="InterPro" id="IPR000843">
    <property type="entry name" value="HTH_LacI"/>
</dbReference>
<dbReference type="EMBL" id="BMFY01000004">
    <property type="protein sequence ID" value="GGA10096.1"/>
    <property type="molecule type" value="Genomic_DNA"/>
</dbReference>
<evidence type="ECO:0000256" key="3">
    <source>
        <dbReference type="ARBA" id="ARBA00023163"/>
    </source>
</evidence>
<dbReference type="PROSITE" id="PS50932">
    <property type="entry name" value="HTH_LACI_2"/>
    <property type="match status" value="1"/>
</dbReference>
<keyword evidence="2" id="KW-0238">DNA-binding</keyword>
<feature type="domain" description="HTH lacI-type" evidence="5">
    <location>
        <begin position="1"/>
        <end position="53"/>
    </location>
</feature>
<keyword evidence="1" id="KW-0805">Transcription regulation</keyword>
<dbReference type="CDD" id="cd01392">
    <property type="entry name" value="HTH_LacI"/>
    <property type="match status" value="1"/>
</dbReference>
<dbReference type="Pfam" id="PF13377">
    <property type="entry name" value="Peripla_BP_3"/>
    <property type="match status" value="1"/>
</dbReference>
<proteinExistence type="predicted"/>
<evidence type="ECO:0000313" key="6">
    <source>
        <dbReference type="EMBL" id="GGA10096.1"/>
    </source>
</evidence>
<evidence type="ECO:0000259" key="5">
    <source>
        <dbReference type="PROSITE" id="PS50932"/>
    </source>
</evidence>
<dbReference type="SUPFAM" id="SSF53822">
    <property type="entry name" value="Periplasmic binding protein-like I"/>
    <property type="match status" value="1"/>
</dbReference>
<keyword evidence="3" id="KW-0804">Transcription</keyword>
<dbReference type="Proteomes" id="UP000616114">
    <property type="component" value="Unassembled WGS sequence"/>
</dbReference>